<accession>A0A8H6QRC7</accession>
<feature type="region of interest" description="Disordered" evidence="6">
    <location>
        <begin position="517"/>
        <end position="554"/>
    </location>
</feature>
<evidence type="ECO:0000256" key="3">
    <source>
        <dbReference type="ARBA" id="ARBA00023125"/>
    </source>
</evidence>
<dbReference type="Proteomes" id="UP000641853">
    <property type="component" value="Unassembled WGS sequence"/>
</dbReference>
<dbReference type="InterPro" id="IPR013700">
    <property type="entry name" value="AflR"/>
</dbReference>
<dbReference type="GO" id="GO:0006355">
    <property type="term" value="P:regulation of DNA-templated transcription"/>
    <property type="evidence" value="ECO:0007669"/>
    <property type="project" value="InterPro"/>
</dbReference>
<keyword evidence="1" id="KW-0479">Metal-binding</keyword>
<evidence type="ECO:0000256" key="6">
    <source>
        <dbReference type="SAM" id="MobiDB-lite"/>
    </source>
</evidence>
<organism evidence="8 9">
    <name type="scientific">Aspergillus felis</name>
    <dbReference type="NCBI Taxonomy" id="1287682"/>
    <lineage>
        <taxon>Eukaryota</taxon>
        <taxon>Fungi</taxon>
        <taxon>Dikarya</taxon>
        <taxon>Ascomycota</taxon>
        <taxon>Pezizomycotina</taxon>
        <taxon>Eurotiomycetes</taxon>
        <taxon>Eurotiomycetidae</taxon>
        <taxon>Eurotiales</taxon>
        <taxon>Aspergillaceae</taxon>
        <taxon>Aspergillus</taxon>
        <taxon>Aspergillus subgen. Fumigati</taxon>
    </lineage>
</organism>
<dbReference type="EMBL" id="JACBAG010001911">
    <property type="protein sequence ID" value="KAF7176497.1"/>
    <property type="molecule type" value="Genomic_DNA"/>
</dbReference>
<dbReference type="PANTHER" id="PTHR43712:SF15">
    <property type="entry name" value="MONODICTYPHENONE CLUSTER TRANSCRIPTIONAL COACTIVATOR MDPA"/>
    <property type="match status" value="1"/>
</dbReference>
<gene>
    <name evidence="8" type="ORF">CNMCM7691_002815</name>
</gene>
<keyword evidence="3" id="KW-0238">DNA-binding</keyword>
<dbReference type="PANTHER" id="PTHR43712">
    <property type="entry name" value="PUTATIVE (AFU_ORTHOLOGUE AFUA_4G14580)-RELATED"/>
    <property type="match status" value="1"/>
</dbReference>
<dbReference type="GO" id="GO:0046872">
    <property type="term" value="F:metal ion binding"/>
    <property type="evidence" value="ECO:0007669"/>
    <property type="project" value="UniProtKB-KW"/>
</dbReference>
<feature type="compositionally biased region" description="Polar residues" evidence="6">
    <location>
        <begin position="663"/>
        <end position="674"/>
    </location>
</feature>
<dbReference type="InterPro" id="IPR036388">
    <property type="entry name" value="WH-like_DNA-bd_sf"/>
</dbReference>
<evidence type="ECO:0000256" key="1">
    <source>
        <dbReference type="ARBA" id="ARBA00022723"/>
    </source>
</evidence>
<name>A0A8H6QRC7_9EURO</name>
<evidence type="ECO:0000313" key="9">
    <source>
        <dbReference type="Proteomes" id="UP000641853"/>
    </source>
</evidence>
<protein>
    <recommendedName>
        <fullName evidence="7">Aflatoxin regulatory protein domain-containing protein</fullName>
    </recommendedName>
</protein>
<dbReference type="GO" id="GO:0045122">
    <property type="term" value="P:aflatoxin biosynthetic process"/>
    <property type="evidence" value="ECO:0007669"/>
    <property type="project" value="InterPro"/>
</dbReference>
<keyword evidence="5" id="KW-0539">Nucleus</keyword>
<dbReference type="AlphaFoldDB" id="A0A8H6QRC7"/>
<evidence type="ECO:0000259" key="7">
    <source>
        <dbReference type="Pfam" id="PF08493"/>
    </source>
</evidence>
<evidence type="ECO:0000256" key="4">
    <source>
        <dbReference type="ARBA" id="ARBA00023163"/>
    </source>
</evidence>
<dbReference type="InterPro" id="IPR036390">
    <property type="entry name" value="WH_DNA-bd_sf"/>
</dbReference>
<dbReference type="Pfam" id="PF08493">
    <property type="entry name" value="AflR"/>
    <property type="match status" value="1"/>
</dbReference>
<sequence length="863" mass="93418">MDSITRLESLANEVAAAAKRLADYCRNAGVDGGSPQVVVPSEAPRAIREIRRLLLSNLDHLHTLLAEPADLVQRLAVQTQLLACLQWLGEFQVLACLPLTGSVTIPDLACLSGVPETQLGRIIRFTTTLGFLQETQPGQVGHSPLSSLFVSRPSLRVAMMFLADSAAPAALKMASATSRFGDTVASDTDTAYNLTSDHRHPFFFPCEQRPKLHRRWSAYLQHTGGDASDFARQVLARVDWFNLDNVCVVEVVGPQSPSAAPMLAQLNPALHFIVQEVRIPNWGHNVALRQDTRSVQIRELGSAQSVRDAAVYILNLSHLPQSVLSTSVLAEVRAHFSVLAANSRATLILTAGLLLPKPGAADVNVESSVRLHDLSLLQLANDRLMAEDELVEFIHGVGDSAGRLTVVNRLHLPHTTTVALGVKYQAIASPEALQLSILESISDTRNRRDHRRTCDPARWAYLQRPARPSDAVSQLFSNRTGCGHQRLPGGQVLSTNCVTAVMPVDCPRRGTACEYFETKRPGRKPDSRSVGEPNPAHLSRSLPSPASSTAISHGHFPGPDAYDPLFALSEPFDSTPELHSGSLSTVNSSLSSALTTWCPDFDDFFSFPLSTDQDPFSGDCGAAKSVHDGAISHPTNLCRHGGRSPAVPDDTIYLFGKPVDPSPSDQSLPPTTTIGRRASPMSRTDTRADCPRLSCQCLLRTIDLLKQFVSEEVIRRGQDIESCPPSIDAVVKVNSHATDAINGILQCPCSQRDGYLLVLLALIVCKILDRYAAAAIPGKHQLSEDSPVAGQRVLGELHGIQRVMNQLGPRLKTYGTQAAGLGRLFCGTDGPLSVGLGDQLEPELHKRLSKLSSEIISLLREAE</sequence>
<dbReference type="Gene3D" id="1.10.10.10">
    <property type="entry name" value="Winged helix-like DNA-binding domain superfamily/Winged helix DNA-binding domain"/>
    <property type="match status" value="1"/>
</dbReference>
<keyword evidence="9" id="KW-1185">Reference proteome</keyword>
<reference evidence="8" key="1">
    <citation type="submission" date="2020-06" db="EMBL/GenBank/DDBJ databases">
        <title>Draft genome sequences of strains closely related to Aspergillus parafelis and Aspergillus hiratsukae.</title>
        <authorList>
            <person name="Dos Santos R.A.C."/>
            <person name="Rivero-Menendez O."/>
            <person name="Steenwyk J.L."/>
            <person name="Mead M.E."/>
            <person name="Goldman G.H."/>
            <person name="Alastruey-Izquierdo A."/>
            <person name="Rokas A."/>
        </authorList>
    </citation>
    <scope>NUCLEOTIDE SEQUENCE</scope>
    <source>
        <strain evidence="8">CNM-CM7691</strain>
    </source>
</reference>
<dbReference type="SUPFAM" id="SSF46785">
    <property type="entry name" value="Winged helix' DNA-binding domain"/>
    <property type="match status" value="1"/>
</dbReference>
<comment type="caution">
    <text evidence="8">The sequence shown here is derived from an EMBL/GenBank/DDBJ whole genome shotgun (WGS) entry which is preliminary data.</text>
</comment>
<feature type="domain" description="Aflatoxin regulatory protein" evidence="7">
    <location>
        <begin position="694"/>
        <end position="784"/>
    </location>
</feature>
<dbReference type="Gene3D" id="3.40.50.150">
    <property type="entry name" value="Vaccinia Virus protein VP39"/>
    <property type="match status" value="1"/>
</dbReference>
<dbReference type="GO" id="GO:0003677">
    <property type="term" value="F:DNA binding"/>
    <property type="evidence" value="ECO:0007669"/>
    <property type="project" value="UniProtKB-KW"/>
</dbReference>
<feature type="region of interest" description="Disordered" evidence="6">
    <location>
        <begin position="658"/>
        <end position="685"/>
    </location>
</feature>
<evidence type="ECO:0000256" key="5">
    <source>
        <dbReference type="ARBA" id="ARBA00023242"/>
    </source>
</evidence>
<dbReference type="GO" id="GO:0005634">
    <property type="term" value="C:nucleus"/>
    <property type="evidence" value="ECO:0007669"/>
    <property type="project" value="InterPro"/>
</dbReference>
<keyword evidence="4" id="KW-0804">Transcription</keyword>
<evidence type="ECO:0000313" key="8">
    <source>
        <dbReference type="EMBL" id="KAF7176497.1"/>
    </source>
</evidence>
<keyword evidence="2" id="KW-0805">Transcription regulation</keyword>
<feature type="compositionally biased region" description="Basic and acidic residues" evidence="6">
    <location>
        <begin position="517"/>
        <end position="529"/>
    </location>
</feature>
<evidence type="ECO:0000256" key="2">
    <source>
        <dbReference type="ARBA" id="ARBA00023015"/>
    </source>
</evidence>
<dbReference type="InterPro" id="IPR029063">
    <property type="entry name" value="SAM-dependent_MTases_sf"/>
</dbReference>
<proteinExistence type="predicted"/>
<feature type="compositionally biased region" description="Polar residues" evidence="6">
    <location>
        <begin position="541"/>
        <end position="551"/>
    </location>
</feature>